<dbReference type="AlphaFoldDB" id="A0A2Z3GTP7"/>
<protein>
    <submittedName>
        <fullName evidence="2">Uncharacterized protein</fullName>
    </submittedName>
</protein>
<dbReference type="EMBL" id="CP029145">
    <property type="protein sequence ID" value="AWM35047.1"/>
    <property type="molecule type" value="Genomic_DNA"/>
</dbReference>
<keyword evidence="1" id="KW-1133">Transmembrane helix</keyword>
<evidence type="ECO:0000313" key="3">
    <source>
        <dbReference type="Proteomes" id="UP000245999"/>
    </source>
</evidence>
<feature type="transmembrane region" description="Helical" evidence="1">
    <location>
        <begin position="104"/>
        <end position="124"/>
    </location>
</feature>
<gene>
    <name evidence="2" type="ORF">DDQ68_21115</name>
</gene>
<sequence length="136" mass="14755">MAQAQGPDTAARKDSAIKVAVVQNGRYSHLLYTINSEPLTNATLKAVLRSYPKSAEELRKGRRQQRWALALLPIFVAATIVGGTQSDKQRYSPGSPFSKAPLPFSISLGAFFGAIVLATTNNHFGKAVEAYNSQFK</sequence>
<dbReference type="OrthoDB" id="882629at2"/>
<evidence type="ECO:0000256" key="1">
    <source>
        <dbReference type="SAM" id="Phobius"/>
    </source>
</evidence>
<reference evidence="3" key="1">
    <citation type="submission" date="2018-04" db="EMBL/GenBank/DDBJ databases">
        <title>Complete genome of Antarctic heterotrophic bacterium Hymenobacter nivis.</title>
        <authorList>
            <person name="Terashima M."/>
        </authorList>
    </citation>
    <scope>NUCLEOTIDE SEQUENCE [LARGE SCALE GENOMIC DNA]</scope>
    <source>
        <strain evidence="3">NBRC 111535</strain>
    </source>
</reference>
<dbReference type="Proteomes" id="UP000245999">
    <property type="component" value="Chromosome"/>
</dbReference>
<proteinExistence type="predicted"/>
<dbReference type="KEGG" id="hnv:DDQ68_21115"/>
<organism evidence="2 3">
    <name type="scientific">Hymenobacter nivis</name>
    <dbReference type="NCBI Taxonomy" id="1850093"/>
    <lineage>
        <taxon>Bacteria</taxon>
        <taxon>Pseudomonadati</taxon>
        <taxon>Bacteroidota</taxon>
        <taxon>Cytophagia</taxon>
        <taxon>Cytophagales</taxon>
        <taxon>Hymenobacteraceae</taxon>
        <taxon>Hymenobacter</taxon>
    </lineage>
</organism>
<accession>A0A2Z3GTP7</accession>
<keyword evidence="1" id="KW-0472">Membrane</keyword>
<keyword evidence="3" id="KW-1185">Reference proteome</keyword>
<feature type="transmembrane region" description="Helical" evidence="1">
    <location>
        <begin position="67"/>
        <end position="84"/>
    </location>
</feature>
<keyword evidence="1" id="KW-0812">Transmembrane</keyword>
<name>A0A2Z3GTP7_9BACT</name>
<evidence type="ECO:0000313" key="2">
    <source>
        <dbReference type="EMBL" id="AWM35047.1"/>
    </source>
</evidence>